<proteinExistence type="predicted"/>
<evidence type="ECO:0000256" key="6">
    <source>
        <dbReference type="SAM" id="Phobius"/>
    </source>
</evidence>
<dbReference type="PANTHER" id="PTHR30287">
    <property type="entry name" value="MEMBRANE COMPONENT OF PREDICTED ABC SUPERFAMILY METABOLITE UPTAKE TRANSPORTER"/>
    <property type="match status" value="1"/>
</dbReference>
<feature type="transmembrane region" description="Helical" evidence="6">
    <location>
        <begin position="24"/>
        <end position="42"/>
    </location>
</feature>
<dbReference type="InterPro" id="IPR003838">
    <property type="entry name" value="ABC3_permease_C"/>
</dbReference>
<feature type="domain" description="ABC3 transporter permease C-terminal" evidence="7">
    <location>
        <begin position="709"/>
        <end position="821"/>
    </location>
</feature>
<evidence type="ECO:0000256" key="1">
    <source>
        <dbReference type="ARBA" id="ARBA00004651"/>
    </source>
</evidence>
<feature type="transmembrane region" description="Helical" evidence="6">
    <location>
        <begin position="756"/>
        <end position="779"/>
    </location>
</feature>
<keyword evidence="5 6" id="KW-0472">Membrane</keyword>
<keyword evidence="4 6" id="KW-1133">Transmembrane helix</keyword>
<evidence type="ECO:0000259" key="7">
    <source>
        <dbReference type="Pfam" id="PF02687"/>
    </source>
</evidence>
<sequence length="828" mass="91458">MGRLLALAFKLVVRDWRSGELTVLVAALILAVAASTAVSLLGDRLNRTMGLQAAEFLGGDLVVSSHQAPPPEWDAEAAARGLERSRTVEFSSVLIEHDELLLVGVKAVAPGYPLRGRLKISGEDLATAAETQEIPAPGEAWVEPRVLSTLKLALGETITVGEKPLRVTRLIAYEPDRRGDLYSLSPRVLINLADLEATRVIQPGSHVHHYGLFAGDEAALRRFKEWLKPQLHPGQRIADIHEDRPELGNALQRAERYLGLISVAVVLIAGVAIAMSTRRYTERHFDMTAVLKALGAREREILGLYLIQFTLVGLAASAIGCALGYGLQGAVAAFLRDLLPRDLAAPGLFALLFGTGTGLLILFGFALPPLLRLKRLPPLRVLRHDLEPVPASAWAVYGLAVLTLGALLWRYTHNWTMTATVLCLGSAAVAAFAALTLALLRLGRLAVPHVSLAWRFGLQQLTRRPRLGVSQILAFSVTLVAMQVSVLVRGELLQEWRRQLPEQAPNHFALNLFDADLDQFRDFLRQEGIPSSEFYPVVRGRLTRVNGTDVFQVVPKESRIEAAINRDLSLTWSKRLPPGNRVVQGRWIGDLAPMYVSVEKELADSLAVAPGDKVTFNIAGRELVATVAGTRSVRWDTLTPNFFMILSPGSLDAYPHSWLTSFYLPAERKPVLARLAKRFPGVTLLEVDMLLRQFQTILQQVTRAIEYVLWLALAAGFTVLFAAVRATLDERIYEDVLLRTMGAERRLLRRAQWLEFALLGFLAGVLAAALAEAITWVLYDRVFGLIYRFHWEAWLIMPLLGAAAVGLAGYWGTRSVVRFSPMRVLREL</sequence>
<dbReference type="PANTHER" id="PTHR30287:SF1">
    <property type="entry name" value="INNER MEMBRANE PROTEIN"/>
    <property type="match status" value="1"/>
</dbReference>
<keyword evidence="3 6" id="KW-0812">Transmembrane</keyword>
<dbReference type="Proteomes" id="UP001497493">
    <property type="component" value="Chromosome"/>
</dbReference>
<dbReference type="InterPro" id="IPR038766">
    <property type="entry name" value="Membrane_comp_ABC_pdt"/>
</dbReference>
<evidence type="ECO:0000256" key="2">
    <source>
        <dbReference type="ARBA" id="ARBA00022475"/>
    </source>
</evidence>
<evidence type="ECO:0000256" key="5">
    <source>
        <dbReference type="ARBA" id="ARBA00023136"/>
    </source>
</evidence>
<feature type="transmembrane region" description="Helical" evidence="6">
    <location>
        <begin position="391"/>
        <end position="409"/>
    </location>
</feature>
<feature type="transmembrane region" description="Helical" evidence="6">
    <location>
        <begin position="707"/>
        <end position="728"/>
    </location>
</feature>
<dbReference type="Pfam" id="PF02687">
    <property type="entry name" value="FtsX"/>
    <property type="match status" value="2"/>
</dbReference>
<gene>
    <name evidence="8" type="ORF">MECH1_V1_1925</name>
</gene>
<evidence type="ECO:0000313" key="9">
    <source>
        <dbReference type="Proteomes" id="UP001497493"/>
    </source>
</evidence>
<evidence type="ECO:0000256" key="4">
    <source>
        <dbReference type="ARBA" id="ARBA00022989"/>
    </source>
</evidence>
<feature type="transmembrane region" description="Helical" evidence="6">
    <location>
        <begin position="257"/>
        <end position="277"/>
    </location>
</feature>
<reference evidence="8 9" key="1">
    <citation type="submission" date="2024-04" db="EMBL/GenBank/DDBJ databases">
        <authorList>
            <person name="Cremers G."/>
        </authorList>
    </citation>
    <scope>NUCLEOTIDE SEQUENCE [LARGE SCALE GENOMIC DNA]</scope>
    <source>
        <strain evidence="8">MeCH1-AG</strain>
    </source>
</reference>
<comment type="subcellular location">
    <subcellularLocation>
        <location evidence="1">Cell membrane</location>
        <topology evidence="1">Multi-pass membrane protein</topology>
    </subcellularLocation>
</comment>
<keyword evidence="9" id="KW-1185">Reference proteome</keyword>
<evidence type="ECO:0000313" key="8">
    <source>
        <dbReference type="EMBL" id="CAL1240701.1"/>
    </source>
</evidence>
<feature type="transmembrane region" description="Helical" evidence="6">
    <location>
        <begin position="302"/>
        <end position="327"/>
    </location>
</feature>
<accession>A0ABP1C981</accession>
<dbReference type="RefSeq" id="WP_348757279.1">
    <property type="nucleotide sequence ID" value="NZ_OZ026884.1"/>
</dbReference>
<dbReference type="EMBL" id="OZ026884">
    <property type="protein sequence ID" value="CAL1240701.1"/>
    <property type="molecule type" value="Genomic_DNA"/>
</dbReference>
<organism evidence="8 9">
    <name type="scientific">Candidatus Methylocalor cossyra</name>
    <dbReference type="NCBI Taxonomy" id="3108543"/>
    <lineage>
        <taxon>Bacteria</taxon>
        <taxon>Pseudomonadati</taxon>
        <taxon>Pseudomonadota</taxon>
        <taxon>Gammaproteobacteria</taxon>
        <taxon>Methylococcales</taxon>
        <taxon>Methylococcaceae</taxon>
        <taxon>Candidatus Methylocalor</taxon>
    </lineage>
</organism>
<feature type="transmembrane region" description="Helical" evidence="6">
    <location>
        <begin position="791"/>
        <end position="812"/>
    </location>
</feature>
<protein>
    <submittedName>
        <fullName evidence="8">ABC transport system permease protein</fullName>
    </submittedName>
</protein>
<feature type="domain" description="ABC3 transporter permease C-terminal" evidence="7">
    <location>
        <begin position="260"/>
        <end position="378"/>
    </location>
</feature>
<feature type="transmembrane region" description="Helical" evidence="6">
    <location>
        <begin position="421"/>
        <end position="447"/>
    </location>
</feature>
<keyword evidence="2" id="KW-1003">Cell membrane</keyword>
<name>A0ABP1C981_9GAMM</name>
<evidence type="ECO:0000256" key="3">
    <source>
        <dbReference type="ARBA" id="ARBA00022692"/>
    </source>
</evidence>
<feature type="transmembrane region" description="Helical" evidence="6">
    <location>
        <begin position="348"/>
        <end position="371"/>
    </location>
</feature>